<evidence type="ECO:0000313" key="6">
    <source>
        <dbReference type="Proteomes" id="UP001276659"/>
    </source>
</evidence>
<dbReference type="InterPro" id="IPR036291">
    <property type="entry name" value="NAD(P)-bd_dom_sf"/>
</dbReference>
<dbReference type="SUPFAM" id="SSF51735">
    <property type="entry name" value="NAD(P)-binding Rossmann-fold domains"/>
    <property type="match status" value="1"/>
</dbReference>
<proteinExistence type="inferred from homology"/>
<dbReference type="InterPro" id="IPR050425">
    <property type="entry name" value="NAD(P)_dehydrat-like"/>
</dbReference>
<keyword evidence="6" id="KW-1185">Reference proteome</keyword>
<dbReference type="Proteomes" id="UP001276659">
    <property type="component" value="Unassembled WGS sequence"/>
</dbReference>
<gene>
    <name evidence="5" type="ORF">OEA41_006412</name>
</gene>
<protein>
    <recommendedName>
        <fullName evidence="4">3-beta hydroxysteroid dehydrogenase/isomerase domain-containing protein</fullName>
    </recommendedName>
</protein>
<keyword evidence="1" id="KW-0560">Oxidoreductase</keyword>
<feature type="compositionally biased region" description="Basic and acidic residues" evidence="3">
    <location>
        <begin position="205"/>
        <end position="216"/>
    </location>
</feature>
<dbReference type="GO" id="GO:0000252">
    <property type="term" value="F:3-beta-hydroxysteroid dehydrogenase [NAD(P)+]/C4-decarboxylase activity"/>
    <property type="evidence" value="ECO:0007669"/>
    <property type="project" value="TreeGrafter"/>
</dbReference>
<evidence type="ECO:0000256" key="1">
    <source>
        <dbReference type="ARBA" id="ARBA00023002"/>
    </source>
</evidence>
<accession>A0AAE0DN11</accession>
<comment type="caution">
    <text evidence="5">The sequence shown here is derived from an EMBL/GenBank/DDBJ whole genome shotgun (WGS) entry which is preliminary data.</text>
</comment>
<dbReference type="EMBL" id="JASNWA010000007">
    <property type="protein sequence ID" value="KAK3173083.1"/>
    <property type="molecule type" value="Genomic_DNA"/>
</dbReference>
<feature type="domain" description="3-beta hydroxysteroid dehydrogenase/isomerase" evidence="4">
    <location>
        <begin position="51"/>
        <end position="220"/>
    </location>
</feature>
<dbReference type="Pfam" id="PF01073">
    <property type="entry name" value="3Beta_HSD"/>
    <property type="match status" value="1"/>
</dbReference>
<evidence type="ECO:0000256" key="2">
    <source>
        <dbReference type="ARBA" id="ARBA00023445"/>
    </source>
</evidence>
<evidence type="ECO:0000313" key="5">
    <source>
        <dbReference type="EMBL" id="KAK3173083.1"/>
    </source>
</evidence>
<dbReference type="GO" id="GO:0005783">
    <property type="term" value="C:endoplasmic reticulum"/>
    <property type="evidence" value="ECO:0007669"/>
    <property type="project" value="TreeGrafter"/>
</dbReference>
<feature type="region of interest" description="Disordered" evidence="3">
    <location>
        <begin position="201"/>
        <end position="222"/>
    </location>
</feature>
<dbReference type="PANTHER" id="PTHR10366:SF564">
    <property type="entry name" value="STEROL-4-ALPHA-CARBOXYLATE 3-DEHYDROGENASE, DECARBOXYLATING"/>
    <property type="match status" value="1"/>
</dbReference>
<evidence type="ECO:0000259" key="4">
    <source>
        <dbReference type="Pfam" id="PF01073"/>
    </source>
</evidence>
<sequence length="222" mass="23650">MSSKSAPTALGPALVIGGCGFVGFHNVDALLKDPTCGPVSVINDPTVEPGDHLKISVEGTKNVLICATESPTVKELVYTSTCAVSKGYQHFNIDETTPLWEENSKTIAYFKAKVLADTLIHEANSLLDRQGRCLPTATLRLALVYEERDNQFITGMLKTAGEGQTKIQLAANEGLAKPTHVGKIATAHLLAAKKLLESESGSLDPKVDGEAFHITDGDPQPL</sequence>
<dbReference type="InterPro" id="IPR002225">
    <property type="entry name" value="3Beta_OHSteriod_DH/Estase"/>
</dbReference>
<dbReference type="Gene3D" id="3.40.50.720">
    <property type="entry name" value="NAD(P)-binding Rossmann-like Domain"/>
    <property type="match status" value="1"/>
</dbReference>
<dbReference type="AlphaFoldDB" id="A0AAE0DN11"/>
<dbReference type="GO" id="GO:0006696">
    <property type="term" value="P:ergosterol biosynthetic process"/>
    <property type="evidence" value="ECO:0007669"/>
    <property type="project" value="TreeGrafter"/>
</dbReference>
<evidence type="ECO:0000256" key="3">
    <source>
        <dbReference type="SAM" id="MobiDB-lite"/>
    </source>
</evidence>
<comment type="similarity">
    <text evidence="2">Belongs to the NAD(P)-dependent epimerase/dehydratase family. Dihydroflavonol-4-reductase subfamily.</text>
</comment>
<organism evidence="5 6">
    <name type="scientific">Lepraria neglecta</name>
    <dbReference type="NCBI Taxonomy" id="209136"/>
    <lineage>
        <taxon>Eukaryota</taxon>
        <taxon>Fungi</taxon>
        <taxon>Dikarya</taxon>
        <taxon>Ascomycota</taxon>
        <taxon>Pezizomycotina</taxon>
        <taxon>Lecanoromycetes</taxon>
        <taxon>OSLEUM clade</taxon>
        <taxon>Lecanoromycetidae</taxon>
        <taxon>Lecanorales</taxon>
        <taxon>Lecanorineae</taxon>
        <taxon>Stereocaulaceae</taxon>
        <taxon>Lepraria</taxon>
    </lineage>
</organism>
<reference evidence="5" key="1">
    <citation type="submission" date="2022-11" db="EMBL/GenBank/DDBJ databases">
        <title>Chromosomal genome sequence assembly and mating type (MAT) locus characterization of the leprose asexual lichenized fungus Lepraria neglecta (Nyl.) Erichsen.</title>
        <authorList>
            <person name="Allen J.L."/>
            <person name="Pfeffer B."/>
        </authorList>
    </citation>
    <scope>NUCLEOTIDE SEQUENCE</scope>
    <source>
        <strain evidence="5">Allen 5258</strain>
    </source>
</reference>
<name>A0AAE0DN11_9LECA</name>
<dbReference type="PANTHER" id="PTHR10366">
    <property type="entry name" value="NAD DEPENDENT EPIMERASE/DEHYDRATASE"/>
    <property type="match status" value="1"/>
</dbReference>
<dbReference type="PROSITE" id="PS51257">
    <property type="entry name" value="PROKAR_LIPOPROTEIN"/>
    <property type="match status" value="1"/>
</dbReference>